<feature type="compositionally biased region" description="Acidic residues" evidence="4">
    <location>
        <begin position="171"/>
        <end position="196"/>
    </location>
</feature>
<dbReference type="PANTHER" id="PTHR33867">
    <property type="entry name" value="RIBOSOME MATURATION FACTOR RIMP"/>
    <property type="match status" value="1"/>
</dbReference>
<dbReference type="InterPro" id="IPR035956">
    <property type="entry name" value="RimP_N_sf"/>
</dbReference>
<comment type="subcellular location">
    <subcellularLocation>
        <location evidence="3">Cytoplasm</location>
    </subcellularLocation>
</comment>
<evidence type="ECO:0000313" key="7">
    <source>
        <dbReference type="EMBL" id="UQX90042.1"/>
    </source>
</evidence>
<proteinExistence type="inferred from homology"/>
<evidence type="ECO:0000259" key="6">
    <source>
        <dbReference type="Pfam" id="PF17384"/>
    </source>
</evidence>
<reference evidence="7" key="2">
    <citation type="submission" date="2022-05" db="EMBL/GenBank/DDBJ databases">
        <authorList>
            <person name="Kim J.-S."/>
            <person name="Lee K."/>
            <person name="Suh M."/>
            <person name="Eom M."/>
            <person name="Kim J.-S."/>
            <person name="Kim D.-S."/>
            <person name="Ko S.-H."/>
            <person name="Shin Y."/>
            <person name="Lee J.-S."/>
        </authorList>
    </citation>
    <scope>NUCLEOTIDE SEQUENCE</scope>
    <source>
        <strain evidence="7">N237</strain>
    </source>
</reference>
<reference evidence="7" key="1">
    <citation type="journal article" date="2018" name="Int. J. Syst. Evol. Microbiol.">
        <title>Jatrophihabitans telluris sp. nov., isolated from sediment soil of lava forest wetlands and the emended description of the genus Jatrophihabitans.</title>
        <authorList>
            <person name="Lee K.C."/>
            <person name="Suh M.K."/>
            <person name="Eom M.K."/>
            <person name="Kim K.K."/>
            <person name="Kim J.S."/>
            <person name="Kim D.S."/>
            <person name="Ko S.H."/>
            <person name="Shin Y.K."/>
            <person name="Lee J.S."/>
        </authorList>
    </citation>
    <scope>NUCLEOTIDE SEQUENCE</scope>
    <source>
        <strain evidence="7">N237</strain>
    </source>
</reference>
<evidence type="ECO:0000259" key="5">
    <source>
        <dbReference type="Pfam" id="PF02576"/>
    </source>
</evidence>
<dbReference type="Pfam" id="PF02576">
    <property type="entry name" value="RimP_N"/>
    <property type="match status" value="1"/>
</dbReference>
<feature type="domain" description="Ribosome maturation factor RimP C-terminal" evidence="6">
    <location>
        <begin position="92"/>
        <end position="152"/>
    </location>
</feature>
<feature type="domain" description="Ribosome maturation factor RimP N-terminal" evidence="5">
    <location>
        <begin position="14"/>
        <end position="89"/>
    </location>
</feature>
<dbReference type="Proteomes" id="UP001056336">
    <property type="component" value="Chromosome"/>
</dbReference>
<dbReference type="InterPro" id="IPR028998">
    <property type="entry name" value="RimP_C"/>
</dbReference>
<organism evidence="7 8">
    <name type="scientific">Jatrophihabitans telluris</name>
    <dbReference type="NCBI Taxonomy" id="2038343"/>
    <lineage>
        <taxon>Bacteria</taxon>
        <taxon>Bacillati</taxon>
        <taxon>Actinomycetota</taxon>
        <taxon>Actinomycetes</taxon>
        <taxon>Jatrophihabitantales</taxon>
        <taxon>Jatrophihabitantaceae</taxon>
        <taxon>Jatrophihabitans</taxon>
    </lineage>
</organism>
<dbReference type="NCBIfam" id="NF000930">
    <property type="entry name" value="PRK00092.2-2"/>
    <property type="match status" value="1"/>
</dbReference>
<dbReference type="HAMAP" id="MF_01077">
    <property type="entry name" value="RimP"/>
    <property type="match status" value="1"/>
</dbReference>
<evidence type="ECO:0000256" key="3">
    <source>
        <dbReference type="HAMAP-Rule" id="MF_01077"/>
    </source>
</evidence>
<gene>
    <name evidence="3 7" type="primary">rimP</name>
    <name evidence="7" type="ORF">M6D93_08570</name>
</gene>
<dbReference type="InterPro" id="IPR028989">
    <property type="entry name" value="RimP_N"/>
</dbReference>
<comment type="function">
    <text evidence="3">Required for maturation of 30S ribosomal subunits.</text>
</comment>
<sequence>MTARTPQRAALLELLDPVVSAHGYDLEDVSVTAAGRRSLIRVVVDADGGIDLDAVADVSRAVSEVLDDESRDPGFSGPYVLEVTSPGVDRPLTEPRHWRRAVGRLVLVTVADRPVTARVIAADDAAVVLDADGHETTVEYARLGRGKVQVEFARSGSGIAGEAGDASGGEVGDEVGDDEFDTDEAVAEDADEEEEG</sequence>
<dbReference type="InterPro" id="IPR003728">
    <property type="entry name" value="Ribosome_maturation_RimP"/>
</dbReference>
<dbReference type="CDD" id="cd01734">
    <property type="entry name" value="YlxS_C"/>
    <property type="match status" value="1"/>
</dbReference>
<dbReference type="EMBL" id="CP097332">
    <property type="protein sequence ID" value="UQX90042.1"/>
    <property type="molecule type" value="Genomic_DNA"/>
</dbReference>
<keyword evidence="1 3" id="KW-0963">Cytoplasm</keyword>
<comment type="similarity">
    <text evidence="3">Belongs to the RimP family.</text>
</comment>
<dbReference type="Pfam" id="PF17384">
    <property type="entry name" value="DUF150_C"/>
    <property type="match status" value="1"/>
</dbReference>
<dbReference type="SUPFAM" id="SSF75420">
    <property type="entry name" value="YhbC-like, N-terminal domain"/>
    <property type="match status" value="1"/>
</dbReference>
<dbReference type="Gene3D" id="3.30.300.70">
    <property type="entry name" value="RimP-like superfamily, N-terminal"/>
    <property type="match status" value="1"/>
</dbReference>
<accession>A0ABY4R4L6</accession>
<feature type="region of interest" description="Disordered" evidence="4">
    <location>
        <begin position="156"/>
        <end position="196"/>
    </location>
</feature>
<evidence type="ECO:0000256" key="4">
    <source>
        <dbReference type="SAM" id="MobiDB-lite"/>
    </source>
</evidence>
<name>A0ABY4R4L6_9ACTN</name>
<feature type="compositionally biased region" description="Gly residues" evidence="4">
    <location>
        <begin position="158"/>
        <end position="170"/>
    </location>
</feature>
<evidence type="ECO:0000256" key="2">
    <source>
        <dbReference type="ARBA" id="ARBA00022517"/>
    </source>
</evidence>
<evidence type="ECO:0000256" key="1">
    <source>
        <dbReference type="ARBA" id="ARBA00022490"/>
    </source>
</evidence>
<dbReference type="PANTHER" id="PTHR33867:SF1">
    <property type="entry name" value="RIBOSOME MATURATION FACTOR RIMP"/>
    <property type="match status" value="1"/>
</dbReference>
<keyword evidence="2 3" id="KW-0690">Ribosome biogenesis</keyword>
<protein>
    <recommendedName>
        <fullName evidence="3">Ribosome maturation factor RimP</fullName>
    </recommendedName>
</protein>
<keyword evidence="8" id="KW-1185">Reference proteome</keyword>
<evidence type="ECO:0000313" key="8">
    <source>
        <dbReference type="Proteomes" id="UP001056336"/>
    </source>
</evidence>